<dbReference type="CDD" id="cd00637">
    <property type="entry name" value="7tm_classA_rhodopsin-like"/>
    <property type="match status" value="1"/>
</dbReference>
<dbReference type="Proteomes" id="UP000005239">
    <property type="component" value="Unassembled WGS sequence"/>
</dbReference>
<feature type="transmembrane region" description="Helical" evidence="2">
    <location>
        <begin position="258"/>
        <end position="278"/>
    </location>
</feature>
<name>A0A2A6C4P1_PRIPA</name>
<feature type="transmembrane region" description="Helical" evidence="2">
    <location>
        <begin position="305"/>
        <end position="325"/>
    </location>
</feature>
<dbReference type="PANTHER" id="PTHR22718:SF11">
    <property type="entry name" value="7TM GPCR SERPENTINE RECEPTOR CLASS X (SRX) DOMAIN-CONTAINING PROTEIN"/>
    <property type="match status" value="1"/>
</dbReference>
<dbReference type="PANTHER" id="PTHR22718">
    <property type="entry name" value="SERPENTINE RECEPTOR, CLASS X"/>
    <property type="match status" value="1"/>
</dbReference>
<proteinExistence type="predicted"/>
<keyword evidence="2" id="KW-1133">Transmembrane helix</keyword>
<feature type="transmembrane region" description="Helical" evidence="2">
    <location>
        <begin position="599"/>
        <end position="622"/>
    </location>
</feature>
<dbReference type="Gene3D" id="1.20.1070.10">
    <property type="entry name" value="Rhodopsin 7-helix transmembrane proteins"/>
    <property type="match status" value="1"/>
</dbReference>
<sequence>MGFQVGIKYSTPAPFPQVAIKRAYVPAASSTHLAYKPYPDCLRARVRLTIRGPQWDRLLDVTFSTWSYHAQIRGGDSRIYLLTQCDYFFIFASCRMTTISYILGGFFELTAVGGSSPIYILSSQTMIVDILMLLLHMFESSEIVFQKHFYSQNVQTEGMAPLDFIMLYCWYHNSLSHILVALNRTALRYRFSIIVFERTDIFTRKRTIIICVLQHAFAASLSITSQFLSPCCRMTFYFPVFTYFYVTKPDTINYSNNFIEIPLASTCTTVSMIAYIVIIRKMVISRKSIASVQNNTHKKNQEYKLAIQFATMAVVYSSAWIYFRVFPYLLGQTDKLYVYGIITFLVEINSLMNAAVYIINNAEIKKSMRAMVGKSKSIAVSTHANTITTVGIERPIFAMFKGGFFSSMSSPVYILSSQTMIVDSLMLLIHLCHCATEVLMQARRRKQDLFPPLLKPFGSVLSDEILLYCWYHNSLSHILVALNRLSIIVFERMDVFTRKTTIVICVLQHLFAITFSIISKFVLPCCRLGFFWLIFTYNYASKPGIINYSNEYVDLPLNSISSSISMLSYSAIIKTMISYRKNISTPHTKTLKIYQEYRIAIQLSASVYSMAWIFLPAFPLIIGRTDNLYVYGVIALLVEINSITNALVYLINNGEVTIEIIKNSIRKMFGYSPSEFLHGNAREMSTKALRTEFIHEGLLILNPDHEFKLIGKYDTIRLEVGMLEKEVDYDHFDELIEIRKARFQTAQVKTINMQNIDFNRISPNRMEQLLDGCEMEIIKFELSREHYNQDVFSFIQRMQNRNKLQNRISSDHACNIELHLSMCDFILTKEELLSLKSGGNLKATGNNITPINDELFLELLTNEHSLSIDTNLTAPETIRDAFKIISNNETEQIVVMHISDDLFNRFLHLIGARMIDDELVMENDIEGFFVANDNIMYCIGDYTIFYELTHGMIFREHGEKKEWIFNLAKMIRRSSSEDKEESEDEDEEECGEESEEESETEESDSDDSEENYEHHFKMIGKEDSILLQIDEMENEIDYDKFAELMNKKKSDFKNDVFKTVNILNVDFNRVAPHSVEQVLEGCEFESITFEITREHYNQDVFAFIQRMENRATLHLTMCDFILSKEELLALKPGGRMKSIGTISTPIDDALLLDLVAKSHSFTLDTNISSPETIRDVYKFITQNEKPQIILLLFSDDLFNRFVNLIGARMIDDELVMENDTEGFVVFNQDHGLLQRGGDFYMAEYLIAYEFTSGRINRRNEDGNEWYLTLAKMKKNISEAFPEESEEESDSDESDD</sequence>
<evidence type="ECO:0000256" key="1">
    <source>
        <dbReference type="SAM" id="MobiDB-lite"/>
    </source>
</evidence>
<accession>A0A8R1YAQ6</accession>
<feature type="compositionally biased region" description="Acidic residues" evidence="1">
    <location>
        <begin position="978"/>
        <end position="1010"/>
    </location>
</feature>
<feature type="transmembrane region" description="Helical" evidence="2">
    <location>
        <begin position="502"/>
        <end position="535"/>
    </location>
</feature>
<gene>
    <name evidence="3" type="primary">WBGene00100546</name>
</gene>
<reference evidence="4" key="1">
    <citation type="journal article" date="2008" name="Nat. Genet.">
        <title>The Pristionchus pacificus genome provides a unique perspective on nematode lifestyle and parasitism.</title>
        <authorList>
            <person name="Dieterich C."/>
            <person name="Clifton S.W."/>
            <person name="Schuster L.N."/>
            <person name="Chinwalla A."/>
            <person name="Delehaunty K."/>
            <person name="Dinkelacker I."/>
            <person name="Fulton L."/>
            <person name="Fulton R."/>
            <person name="Godfrey J."/>
            <person name="Minx P."/>
            <person name="Mitreva M."/>
            <person name="Roeseler W."/>
            <person name="Tian H."/>
            <person name="Witte H."/>
            <person name="Yang S.P."/>
            <person name="Wilson R.K."/>
            <person name="Sommer R.J."/>
        </authorList>
    </citation>
    <scope>NUCLEOTIDE SEQUENCE [LARGE SCALE GENOMIC DNA]</scope>
    <source>
        <strain evidence="4">PS312</strain>
    </source>
</reference>
<dbReference type="InterPro" id="IPR019430">
    <property type="entry name" value="7TM_GPCR_serpentine_rcpt_Srx"/>
</dbReference>
<protein>
    <submittedName>
        <fullName evidence="3">G protein-coupled receptor</fullName>
    </submittedName>
</protein>
<feature type="transmembrane region" description="Helical" evidence="2">
    <location>
        <begin position="337"/>
        <end position="359"/>
    </location>
</feature>
<feature type="transmembrane region" description="Helical" evidence="2">
    <location>
        <begin position="628"/>
        <end position="651"/>
    </location>
</feature>
<evidence type="ECO:0000313" key="4">
    <source>
        <dbReference type="Proteomes" id="UP000005239"/>
    </source>
</evidence>
<keyword evidence="2" id="KW-0472">Membrane</keyword>
<organism evidence="3 4">
    <name type="scientific">Pristionchus pacificus</name>
    <name type="common">Parasitic nematode worm</name>
    <dbReference type="NCBI Taxonomy" id="54126"/>
    <lineage>
        <taxon>Eukaryota</taxon>
        <taxon>Metazoa</taxon>
        <taxon>Ecdysozoa</taxon>
        <taxon>Nematoda</taxon>
        <taxon>Chromadorea</taxon>
        <taxon>Rhabditida</taxon>
        <taxon>Rhabditina</taxon>
        <taxon>Diplogasteromorpha</taxon>
        <taxon>Diplogasteroidea</taxon>
        <taxon>Neodiplogasteridae</taxon>
        <taxon>Pristionchus</taxon>
    </lineage>
</organism>
<feature type="region of interest" description="Disordered" evidence="1">
    <location>
        <begin position="975"/>
        <end position="1011"/>
    </location>
</feature>
<dbReference type="SUPFAM" id="SSF81321">
    <property type="entry name" value="Family A G protein-coupled receptor-like"/>
    <property type="match status" value="2"/>
</dbReference>
<evidence type="ECO:0000313" key="3">
    <source>
        <dbReference type="EnsemblMetazoa" id="PPA10992.1"/>
    </source>
</evidence>
<keyword evidence="4" id="KW-1185">Reference proteome</keyword>
<reference evidence="3" key="2">
    <citation type="submission" date="2022-06" db="UniProtKB">
        <authorList>
            <consortium name="EnsemblMetazoa"/>
        </authorList>
    </citation>
    <scope>IDENTIFICATION</scope>
    <source>
        <strain evidence="3">PS312</strain>
    </source>
</reference>
<keyword evidence="2" id="KW-0812">Transmembrane</keyword>
<accession>A0A2A6C4P1</accession>
<dbReference type="EnsemblMetazoa" id="PPA10992.1">
    <property type="protein sequence ID" value="PPA10992.1"/>
    <property type="gene ID" value="WBGene00100546"/>
</dbReference>
<evidence type="ECO:0000256" key="2">
    <source>
        <dbReference type="SAM" id="Phobius"/>
    </source>
</evidence>
<dbReference type="Pfam" id="PF10328">
    <property type="entry name" value="7TM_GPCR_Srx"/>
    <property type="match status" value="2"/>
</dbReference>